<dbReference type="OrthoDB" id="437889at2759"/>
<dbReference type="PROSITE" id="PS51016">
    <property type="entry name" value="MYTH4"/>
    <property type="match status" value="1"/>
</dbReference>
<dbReference type="GO" id="GO:0005096">
    <property type="term" value="F:GTPase activator activity"/>
    <property type="evidence" value="ECO:0007669"/>
    <property type="project" value="TreeGrafter"/>
</dbReference>
<dbReference type="GO" id="GO:0005737">
    <property type="term" value="C:cytoplasm"/>
    <property type="evidence" value="ECO:0007669"/>
    <property type="project" value="TreeGrafter"/>
</dbReference>
<dbReference type="SMART" id="SM00139">
    <property type="entry name" value="MyTH4"/>
    <property type="match status" value="1"/>
</dbReference>
<comment type="caution">
    <text evidence="3">The sequence shown here is derived from an EMBL/GenBank/DDBJ whole genome shotgun (WGS) entry which is preliminary data.</text>
</comment>
<organism evidence="3 4">
    <name type="scientific">Hirundo rustica rustica</name>
    <dbReference type="NCBI Taxonomy" id="333673"/>
    <lineage>
        <taxon>Eukaryota</taxon>
        <taxon>Metazoa</taxon>
        <taxon>Chordata</taxon>
        <taxon>Craniata</taxon>
        <taxon>Vertebrata</taxon>
        <taxon>Euteleostomi</taxon>
        <taxon>Archelosauria</taxon>
        <taxon>Archosauria</taxon>
        <taxon>Dinosauria</taxon>
        <taxon>Saurischia</taxon>
        <taxon>Theropoda</taxon>
        <taxon>Coelurosauria</taxon>
        <taxon>Aves</taxon>
        <taxon>Neognathae</taxon>
        <taxon>Neoaves</taxon>
        <taxon>Telluraves</taxon>
        <taxon>Australaves</taxon>
        <taxon>Passeriformes</taxon>
        <taxon>Sylvioidea</taxon>
        <taxon>Hirundinidae</taxon>
        <taxon>Hirundo</taxon>
    </lineage>
</organism>
<dbReference type="InterPro" id="IPR000857">
    <property type="entry name" value="MyTH4_dom"/>
</dbReference>
<feature type="compositionally biased region" description="Pro residues" evidence="1">
    <location>
        <begin position="234"/>
        <end position="244"/>
    </location>
</feature>
<evidence type="ECO:0000313" key="3">
    <source>
        <dbReference type="EMBL" id="RMC14631.1"/>
    </source>
</evidence>
<evidence type="ECO:0000313" key="4">
    <source>
        <dbReference type="Proteomes" id="UP000269221"/>
    </source>
</evidence>
<proteinExistence type="predicted"/>
<evidence type="ECO:0000259" key="2">
    <source>
        <dbReference type="PROSITE" id="PS51016"/>
    </source>
</evidence>
<dbReference type="Pfam" id="PF00784">
    <property type="entry name" value="MyTH4"/>
    <property type="match status" value="1"/>
</dbReference>
<dbReference type="EMBL" id="QRBI01000104">
    <property type="protein sequence ID" value="RMC14631.1"/>
    <property type="molecule type" value="Genomic_DNA"/>
</dbReference>
<feature type="domain" description="MyTH4" evidence="2">
    <location>
        <begin position="51"/>
        <end position="201"/>
    </location>
</feature>
<dbReference type="GO" id="GO:0005856">
    <property type="term" value="C:cytoskeleton"/>
    <property type="evidence" value="ECO:0007669"/>
    <property type="project" value="InterPro"/>
</dbReference>
<keyword evidence="4" id="KW-1185">Reference proteome</keyword>
<feature type="compositionally biased region" description="Pro residues" evidence="1">
    <location>
        <begin position="186"/>
        <end position="196"/>
    </location>
</feature>
<dbReference type="AlphaFoldDB" id="A0A3M0KPN4"/>
<dbReference type="InterPro" id="IPR038185">
    <property type="entry name" value="MyTH4_dom_sf"/>
</dbReference>
<protein>
    <recommendedName>
        <fullName evidence="2">MyTH4 domain-containing protein</fullName>
    </recommendedName>
</protein>
<evidence type="ECO:0000256" key="1">
    <source>
        <dbReference type="SAM" id="MobiDB-lite"/>
    </source>
</evidence>
<dbReference type="FunFam" id="1.25.40.530:FF:000003">
    <property type="entry name" value="Rho GTPase-activating protein 39"/>
    <property type="match status" value="1"/>
</dbReference>
<dbReference type="Proteomes" id="UP000269221">
    <property type="component" value="Unassembled WGS sequence"/>
</dbReference>
<dbReference type="Gene3D" id="1.25.40.530">
    <property type="entry name" value="MyTH4 domain"/>
    <property type="match status" value="1"/>
</dbReference>
<gene>
    <name evidence="3" type="ORF">DUI87_06803</name>
</gene>
<reference evidence="3 4" key="1">
    <citation type="submission" date="2018-07" db="EMBL/GenBank/DDBJ databases">
        <title>A high quality draft genome assembly of the barn swallow (H. rustica rustica).</title>
        <authorList>
            <person name="Formenti G."/>
            <person name="Chiara M."/>
            <person name="Poveda L."/>
            <person name="Francoijs K.-J."/>
            <person name="Bonisoli-Alquati A."/>
            <person name="Canova L."/>
            <person name="Gianfranceschi L."/>
            <person name="Horner D.S."/>
            <person name="Saino N."/>
        </authorList>
    </citation>
    <scope>NUCLEOTIDE SEQUENCE [LARGE SCALE GENOMIC DNA]</scope>
    <source>
        <strain evidence="3">Chelidonia</strain>
        <tissue evidence="3">Blood</tissue>
    </source>
</reference>
<dbReference type="PANTHER" id="PTHR45876:SF1">
    <property type="entry name" value="RHO GTPASE-ACTIVATING PROTEIN 39"/>
    <property type="match status" value="1"/>
</dbReference>
<feature type="region of interest" description="Disordered" evidence="1">
    <location>
        <begin position="169"/>
        <end position="254"/>
    </location>
</feature>
<name>A0A3M0KPN4_HIRRU</name>
<accession>A0A3M0KPN4</accession>
<dbReference type="PANTHER" id="PTHR45876">
    <property type="entry name" value="FI04035P"/>
    <property type="match status" value="1"/>
</dbReference>
<sequence>MMPSASCVFPTFNLRKPSSETDIENWASKHFNKHTQGLFRRKVSIANMLAWSSESIKKPMIMTNDRNVKKEACEIFKLIQMYMGDRRAKTDQLNVALEIATKGWSVQGLRDELYIQLCRQTTENFRYESLARGWELMAICLAFFPPTPKFHSYLEGYIYRHMDPVNDTKDVPSQVALDPKSHDSMVPPPFPPPDVPPQVTLDPKSHDSMVPPPFPPPDVSSQVALDPKSHDSMVPPPFPPPDVPPQVALDPKSHDSMVSIVPTSRCSFSSSFGSKIR</sequence>
<dbReference type="STRING" id="333673.A0A3M0KPN4"/>